<gene>
    <name evidence="1" type="primary">Necator_chrI.g2038</name>
    <name evidence="1" type="ORF">RB195_005912</name>
</gene>
<dbReference type="PANTHER" id="PTHR47331">
    <property type="entry name" value="PHD-TYPE DOMAIN-CONTAINING PROTEIN"/>
    <property type="match status" value="1"/>
</dbReference>
<dbReference type="Pfam" id="PF05380">
    <property type="entry name" value="Peptidase_A17"/>
    <property type="match status" value="1"/>
</dbReference>
<protein>
    <recommendedName>
        <fullName evidence="3">Dynein heavy chain tail domain-containing protein</fullName>
    </recommendedName>
</protein>
<comment type="caution">
    <text evidence="1">The sequence shown here is derived from an EMBL/GenBank/DDBJ whole genome shotgun (WGS) entry which is preliminary data.</text>
</comment>
<dbReference type="EMBL" id="JAVFWL010000001">
    <property type="protein sequence ID" value="KAK6728557.1"/>
    <property type="molecule type" value="Genomic_DNA"/>
</dbReference>
<dbReference type="Proteomes" id="UP001303046">
    <property type="component" value="Unassembled WGS sequence"/>
</dbReference>
<proteinExistence type="predicted"/>
<keyword evidence="2" id="KW-1185">Reference proteome</keyword>
<reference evidence="1 2" key="1">
    <citation type="submission" date="2023-08" db="EMBL/GenBank/DDBJ databases">
        <title>A Necator americanus chromosomal reference genome.</title>
        <authorList>
            <person name="Ilik V."/>
            <person name="Petrzelkova K.J."/>
            <person name="Pardy F."/>
            <person name="Fuh T."/>
            <person name="Niatou-Singa F.S."/>
            <person name="Gouil Q."/>
            <person name="Baker L."/>
            <person name="Ritchie M.E."/>
            <person name="Jex A.R."/>
            <person name="Gazzola D."/>
            <person name="Li H."/>
            <person name="Toshio Fujiwara R."/>
            <person name="Zhan B."/>
            <person name="Aroian R.V."/>
            <person name="Pafco B."/>
            <person name="Schwarz E.M."/>
        </authorList>
    </citation>
    <scope>NUCLEOTIDE SEQUENCE [LARGE SCALE GENOMIC DNA]</scope>
    <source>
        <strain evidence="1 2">Aroian</strain>
        <tissue evidence="1">Whole animal</tissue>
    </source>
</reference>
<dbReference type="InterPro" id="IPR008042">
    <property type="entry name" value="Retrotrans_Pao"/>
</dbReference>
<accession>A0ABR1BQ95</accession>
<evidence type="ECO:0000313" key="2">
    <source>
        <dbReference type="Proteomes" id="UP001303046"/>
    </source>
</evidence>
<sequence>MVEDAVKVYSRTKEMFNALNMDIREFVSNQQDLMSAIASHYKSAELTPKVLGIKWDSTGDEIQVSCVISAQEQVTKRKVASSIASIYDSMGWMLPLLHRAKLFLQSLWKAQFEWDDRLPEPQQIE</sequence>
<organism evidence="1 2">
    <name type="scientific">Necator americanus</name>
    <name type="common">Human hookworm</name>
    <dbReference type="NCBI Taxonomy" id="51031"/>
    <lineage>
        <taxon>Eukaryota</taxon>
        <taxon>Metazoa</taxon>
        <taxon>Ecdysozoa</taxon>
        <taxon>Nematoda</taxon>
        <taxon>Chromadorea</taxon>
        <taxon>Rhabditida</taxon>
        <taxon>Rhabditina</taxon>
        <taxon>Rhabditomorpha</taxon>
        <taxon>Strongyloidea</taxon>
        <taxon>Ancylostomatidae</taxon>
        <taxon>Bunostominae</taxon>
        <taxon>Necator</taxon>
    </lineage>
</organism>
<evidence type="ECO:0008006" key="3">
    <source>
        <dbReference type="Google" id="ProtNLM"/>
    </source>
</evidence>
<name>A0ABR1BQ95_NECAM</name>
<evidence type="ECO:0000313" key="1">
    <source>
        <dbReference type="EMBL" id="KAK6728557.1"/>
    </source>
</evidence>